<reference evidence="3 4" key="1">
    <citation type="journal article" date="2019" name="Mar. Drugs">
        <title>Comparative Genomics and CAZyme Genome Repertoires of Marine Zobellia amurskyensis KMM 3526(T) and Zobellia laminariae KMM 3676(T).</title>
        <authorList>
            <person name="Chernysheva N."/>
            <person name="Bystritskaya E."/>
            <person name="Stenkova A."/>
            <person name="Golovkin I."/>
            <person name="Nedashkovskaya O."/>
            <person name="Isaeva M."/>
        </authorList>
    </citation>
    <scope>NUCLEOTIDE SEQUENCE [LARGE SCALE GENOMIC DNA]</scope>
    <source>
        <strain evidence="3 4">KMM 3526</strain>
    </source>
</reference>
<name>A0A7X2ZVB9_9FLAO</name>
<dbReference type="OrthoDB" id="947434at2"/>
<dbReference type="EMBL" id="RCNR01000030">
    <property type="protein sequence ID" value="MUH37029.1"/>
    <property type="molecule type" value="Genomic_DNA"/>
</dbReference>
<proteinExistence type="predicted"/>
<feature type="chain" id="PRO_5031181896" evidence="1">
    <location>
        <begin position="22"/>
        <end position="195"/>
    </location>
</feature>
<dbReference type="Proteomes" id="UP000540519">
    <property type="component" value="Unassembled WGS sequence"/>
</dbReference>
<keyword evidence="4" id="KW-1185">Reference proteome</keyword>
<protein>
    <submittedName>
        <fullName evidence="3">PorT family protein</fullName>
    </submittedName>
</protein>
<dbReference type="Pfam" id="PF13568">
    <property type="entry name" value="OMP_b-brl_2"/>
    <property type="match status" value="1"/>
</dbReference>
<gene>
    <name evidence="3" type="ORF">D9O36_14350</name>
</gene>
<accession>A0A7X2ZVB9</accession>
<evidence type="ECO:0000313" key="3">
    <source>
        <dbReference type="EMBL" id="MUH37029.1"/>
    </source>
</evidence>
<evidence type="ECO:0000256" key="1">
    <source>
        <dbReference type="SAM" id="SignalP"/>
    </source>
</evidence>
<dbReference type="RefSeq" id="WP_051915227.1">
    <property type="nucleotide sequence ID" value="NZ_RCNR01000030.1"/>
</dbReference>
<keyword evidence="1" id="KW-0732">Signal</keyword>
<evidence type="ECO:0000259" key="2">
    <source>
        <dbReference type="Pfam" id="PF13568"/>
    </source>
</evidence>
<feature type="signal peptide" evidence="1">
    <location>
        <begin position="1"/>
        <end position="21"/>
    </location>
</feature>
<organism evidence="3 4">
    <name type="scientific">Zobellia amurskyensis</name>
    <dbReference type="NCBI Taxonomy" id="248905"/>
    <lineage>
        <taxon>Bacteria</taxon>
        <taxon>Pseudomonadati</taxon>
        <taxon>Bacteroidota</taxon>
        <taxon>Flavobacteriia</taxon>
        <taxon>Flavobacteriales</taxon>
        <taxon>Flavobacteriaceae</taxon>
        <taxon>Zobellia</taxon>
    </lineage>
</organism>
<feature type="domain" description="Outer membrane protein beta-barrel" evidence="2">
    <location>
        <begin position="37"/>
        <end position="177"/>
    </location>
</feature>
<dbReference type="InterPro" id="IPR025665">
    <property type="entry name" value="Beta-barrel_OMP_2"/>
</dbReference>
<sequence>MKIKFCVILTLVFFGVQSSIAQTVIQGTGPSSGFNTGDIKFGGKAGINFTTWLGNDFDGVSAKVGAYFGGIVEIPVMDDFYVQPELLFALQGADLGPSNVNLAYLQIPVMGKYHITDEVAVELGPQVGFLLADNWEEDLQFQDTKSIELGLNIGAGYRMDENFYFQFRIGVGLTEVLEITKARNGGVSVGAVYFL</sequence>
<dbReference type="AlphaFoldDB" id="A0A7X2ZVB9"/>
<evidence type="ECO:0000313" key="4">
    <source>
        <dbReference type="Proteomes" id="UP000540519"/>
    </source>
</evidence>
<comment type="caution">
    <text evidence="3">The sequence shown here is derived from an EMBL/GenBank/DDBJ whole genome shotgun (WGS) entry which is preliminary data.</text>
</comment>